<evidence type="ECO:0000256" key="4">
    <source>
        <dbReference type="ARBA" id="ARBA00022840"/>
    </source>
</evidence>
<keyword evidence="4" id="KW-0067">ATP-binding</keyword>
<dbReference type="FunFam" id="3.90.640.10:FF:000007">
    <property type="entry name" value="Actin like 7B"/>
    <property type="match status" value="1"/>
</dbReference>
<dbReference type="AlphaFoldDB" id="A0A5E4MDC2"/>
<comment type="similarity">
    <text evidence="6">Belongs to the actin family.</text>
</comment>
<dbReference type="InterPro" id="IPR004000">
    <property type="entry name" value="Actin"/>
</dbReference>
<evidence type="ECO:0000313" key="7">
    <source>
        <dbReference type="EMBL" id="VVC28833.1"/>
    </source>
</evidence>
<evidence type="ECO:0000313" key="8">
    <source>
        <dbReference type="Proteomes" id="UP000325440"/>
    </source>
</evidence>
<accession>A0A5E4MDC2</accession>
<dbReference type="FunFam" id="3.30.420.40:FF:000148">
    <property type="entry name" value="Actin, alpha skeletal muscle"/>
    <property type="match status" value="1"/>
</dbReference>
<dbReference type="Pfam" id="PF00022">
    <property type="entry name" value="Actin"/>
    <property type="match status" value="1"/>
</dbReference>
<dbReference type="Gene3D" id="3.90.640.10">
    <property type="entry name" value="Actin, Chain A, domain 4"/>
    <property type="match status" value="1"/>
</dbReference>
<reference evidence="7 8" key="1">
    <citation type="submission" date="2019-08" db="EMBL/GenBank/DDBJ databases">
        <authorList>
            <person name="Alioto T."/>
            <person name="Alioto T."/>
            <person name="Gomez Garrido J."/>
        </authorList>
    </citation>
    <scope>NUCLEOTIDE SEQUENCE [LARGE SCALE GENOMIC DNA]</scope>
</reference>
<organism evidence="7 8">
    <name type="scientific">Cinara cedri</name>
    <dbReference type="NCBI Taxonomy" id="506608"/>
    <lineage>
        <taxon>Eukaryota</taxon>
        <taxon>Metazoa</taxon>
        <taxon>Ecdysozoa</taxon>
        <taxon>Arthropoda</taxon>
        <taxon>Hexapoda</taxon>
        <taxon>Insecta</taxon>
        <taxon>Pterygota</taxon>
        <taxon>Neoptera</taxon>
        <taxon>Paraneoptera</taxon>
        <taxon>Hemiptera</taxon>
        <taxon>Sternorrhyncha</taxon>
        <taxon>Aphidomorpha</taxon>
        <taxon>Aphidoidea</taxon>
        <taxon>Aphididae</taxon>
        <taxon>Lachninae</taxon>
        <taxon>Cinara</taxon>
    </lineage>
</organism>
<dbReference type="FunFam" id="3.30.420.40:FF:000058">
    <property type="entry name" value="Putative actin-related protein 5"/>
    <property type="match status" value="1"/>
</dbReference>
<dbReference type="InterPro" id="IPR043129">
    <property type="entry name" value="ATPase_NBD"/>
</dbReference>
<keyword evidence="8" id="KW-1185">Reference proteome</keyword>
<evidence type="ECO:0000256" key="5">
    <source>
        <dbReference type="ARBA" id="ARBA00023212"/>
    </source>
</evidence>
<proteinExistence type="inferred from homology"/>
<keyword evidence="3" id="KW-0547">Nucleotide-binding</keyword>
<keyword evidence="2" id="KW-0963">Cytoplasm</keyword>
<evidence type="ECO:0000256" key="3">
    <source>
        <dbReference type="ARBA" id="ARBA00022741"/>
    </source>
</evidence>
<evidence type="ECO:0000256" key="1">
    <source>
        <dbReference type="ARBA" id="ARBA00004245"/>
    </source>
</evidence>
<dbReference type="EMBL" id="CABPRJ010000484">
    <property type="protein sequence ID" value="VVC28833.1"/>
    <property type="molecule type" value="Genomic_DNA"/>
</dbReference>
<protein>
    <submittedName>
        <fullName evidence="7">Actin family,Actin, conserved site</fullName>
    </submittedName>
</protein>
<name>A0A5E4MDC2_9HEMI</name>
<dbReference type="SUPFAM" id="SSF53067">
    <property type="entry name" value="Actin-like ATPase domain"/>
    <property type="match status" value="2"/>
</dbReference>
<dbReference type="GO" id="GO:0005524">
    <property type="term" value="F:ATP binding"/>
    <property type="evidence" value="ECO:0007669"/>
    <property type="project" value="UniProtKB-KW"/>
</dbReference>
<evidence type="ECO:0000256" key="2">
    <source>
        <dbReference type="ARBA" id="ARBA00022490"/>
    </source>
</evidence>
<evidence type="ECO:0000256" key="6">
    <source>
        <dbReference type="RuleBase" id="RU000487"/>
    </source>
</evidence>
<dbReference type="InterPro" id="IPR004001">
    <property type="entry name" value="Actin_CS"/>
</dbReference>
<sequence>MFKTSSACSTIICDNGSYLLKAGFAGDDFPRAIIPTIVGTPRKQMNITGYGLRAMYAGEFAVENIGILDINRPIVYDDIQDWDAMENIWYHMYYENLLVPPEDFNILHTEGINNPIENRKKLMEIMFELFNVPNAALIPKLVLPLYGNGKTTGLSIDSGFKQTHVVPIYEGYPLRHAMRSMPIGGQHITKYLMKQLNDRGYSFTTSKSWEEIREIKEKMCYCALDFEKEISTFSKNKEQQYKLPDGMIVSIKTEAFKSPEILFNPALFDIENEQGGLHDIVQSSCSACNINEQSTMYENIVLAGGTSKFPFLTERLESMLKKLNLSTTKIKITARPERKYSTWIGGSILASISTFSKVWISKSEYEERGQEIIQEKCIF</sequence>
<comment type="subcellular location">
    <subcellularLocation>
        <location evidence="1">Cytoplasm</location>
        <location evidence="1">Cytoskeleton</location>
    </subcellularLocation>
</comment>
<dbReference type="PRINTS" id="PR00190">
    <property type="entry name" value="ACTIN"/>
</dbReference>
<dbReference type="SMART" id="SM00268">
    <property type="entry name" value="ACTIN"/>
    <property type="match status" value="1"/>
</dbReference>
<dbReference type="GO" id="GO:0005856">
    <property type="term" value="C:cytoskeleton"/>
    <property type="evidence" value="ECO:0007669"/>
    <property type="project" value="UniProtKB-SubCell"/>
</dbReference>
<dbReference type="Proteomes" id="UP000325440">
    <property type="component" value="Unassembled WGS sequence"/>
</dbReference>
<gene>
    <name evidence="7" type="ORF">CINCED_3A006108</name>
</gene>
<dbReference type="PROSITE" id="PS00432">
    <property type="entry name" value="ACTINS_2"/>
    <property type="match status" value="1"/>
</dbReference>
<dbReference type="Gene3D" id="3.30.420.40">
    <property type="match status" value="2"/>
</dbReference>
<dbReference type="PANTHER" id="PTHR11937">
    <property type="entry name" value="ACTIN"/>
    <property type="match status" value="1"/>
</dbReference>
<keyword evidence="5" id="KW-0206">Cytoskeleton</keyword>
<dbReference type="OrthoDB" id="6602845at2759"/>